<evidence type="ECO:0000313" key="6">
    <source>
        <dbReference type="EMBL" id="UXX82964.1"/>
    </source>
</evidence>
<evidence type="ECO:0000313" key="7">
    <source>
        <dbReference type="Proteomes" id="UP001064087"/>
    </source>
</evidence>
<proteinExistence type="predicted"/>
<dbReference type="PROSITE" id="PS51462">
    <property type="entry name" value="NUDIX"/>
    <property type="match status" value="1"/>
</dbReference>
<dbReference type="PANTHER" id="PTHR12629">
    <property type="entry name" value="DIPHOSPHOINOSITOL POLYPHOSPHATE PHOSPHOHYDROLASE"/>
    <property type="match status" value="1"/>
</dbReference>
<keyword evidence="3 6" id="KW-0378">Hydrolase</keyword>
<dbReference type="EMBL" id="CP106738">
    <property type="protein sequence ID" value="UXX82964.1"/>
    <property type="molecule type" value="Genomic_DNA"/>
</dbReference>
<keyword evidence="4" id="KW-0460">Magnesium</keyword>
<dbReference type="Pfam" id="PF00293">
    <property type="entry name" value="NUDIX"/>
    <property type="match status" value="1"/>
</dbReference>
<accession>A0ABY6D9Z2</accession>
<evidence type="ECO:0000256" key="3">
    <source>
        <dbReference type="ARBA" id="ARBA00022801"/>
    </source>
</evidence>
<dbReference type="GO" id="GO:0016787">
    <property type="term" value="F:hydrolase activity"/>
    <property type="evidence" value="ECO:0007669"/>
    <property type="project" value="UniProtKB-KW"/>
</dbReference>
<keyword evidence="2" id="KW-0479">Metal-binding</keyword>
<organism evidence="6 7">
    <name type="scientific">Roseovarius pelagicus</name>
    <dbReference type="NCBI Taxonomy" id="2980108"/>
    <lineage>
        <taxon>Bacteria</taxon>
        <taxon>Pseudomonadati</taxon>
        <taxon>Pseudomonadota</taxon>
        <taxon>Alphaproteobacteria</taxon>
        <taxon>Rhodobacterales</taxon>
        <taxon>Roseobacteraceae</taxon>
        <taxon>Roseovarius</taxon>
    </lineage>
</organism>
<evidence type="ECO:0000259" key="5">
    <source>
        <dbReference type="PROSITE" id="PS51462"/>
    </source>
</evidence>
<dbReference type="InterPro" id="IPR000086">
    <property type="entry name" value="NUDIX_hydrolase_dom"/>
</dbReference>
<evidence type="ECO:0000256" key="4">
    <source>
        <dbReference type="ARBA" id="ARBA00022842"/>
    </source>
</evidence>
<keyword evidence="7" id="KW-1185">Reference proteome</keyword>
<dbReference type="PANTHER" id="PTHR12629:SF0">
    <property type="entry name" value="DIPHOSPHOINOSITOL-POLYPHOSPHATE DIPHOSPHATASE"/>
    <property type="match status" value="1"/>
</dbReference>
<evidence type="ECO:0000256" key="2">
    <source>
        <dbReference type="ARBA" id="ARBA00022723"/>
    </source>
</evidence>
<dbReference type="Proteomes" id="UP001064087">
    <property type="component" value="Chromosome"/>
</dbReference>
<dbReference type="InterPro" id="IPR015797">
    <property type="entry name" value="NUDIX_hydrolase-like_dom_sf"/>
</dbReference>
<name>A0ABY6D9Z2_9RHOB</name>
<protein>
    <submittedName>
        <fullName evidence="6">NUDIX hydrolase</fullName>
    </submittedName>
</protein>
<comment type="cofactor">
    <cofactor evidence="1">
        <name>Mg(2+)</name>
        <dbReference type="ChEBI" id="CHEBI:18420"/>
    </cofactor>
</comment>
<sequence length="158" mass="17814">MTVLGAKQVPIALLDAHKSDVRTQFAALCYRMVKDKPQILLITSRRTGRWIIPKGWPMDGETPANIALTEAWEEAGVRGKVNERCLGLYSYHKSLGAERGMPCVAMVYAVRVKSLVAKYPEAGQRKRKWLRPKKAAALVNEPELAHIIANFHPRQIKR</sequence>
<evidence type="ECO:0000256" key="1">
    <source>
        <dbReference type="ARBA" id="ARBA00001946"/>
    </source>
</evidence>
<gene>
    <name evidence="6" type="ORF">N7U68_18085</name>
</gene>
<reference evidence="6" key="1">
    <citation type="submission" date="2022-10" db="EMBL/GenBank/DDBJ databases">
        <title>Roseovarius pelagicus sp. nov., isolated from Arctic seawater.</title>
        <authorList>
            <person name="Hong Y.W."/>
            <person name="Hwang C.Y."/>
        </authorList>
    </citation>
    <scope>NUCLEOTIDE SEQUENCE</scope>
    <source>
        <strain evidence="6">HL-MP18</strain>
    </source>
</reference>
<dbReference type="CDD" id="cd04666">
    <property type="entry name" value="NUDIX_DIPP2_like_Nudt4"/>
    <property type="match status" value="1"/>
</dbReference>
<dbReference type="Gene3D" id="3.90.79.10">
    <property type="entry name" value="Nucleoside Triphosphate Pyrophosphohydrolase"/>
    <property type="match status" value="1"/>
</dbReference>
<feature type="domain" description="Nudix hydrolase" evidence="5">
    <location>
        <begin position="22"/>
        <end position="152"/>
    </location>
</feature>
<dbReference type="InterPro" id="IPR047198">
    <property type="entry name" value="DDP-like_NUDIX"/>
</dbReference>
<dbReference type="SUPFAM" id="SSF55811">
    <property type="entry name" value="Nudix"/>
    <property type="match status" value="1"/>
</dbReference>